<dbReference type="eggNOG" id="COG2409">
    <property type="taxonomic scope" value="Bacteria"/>
</dbReference>
<evidence type="ECO:0000313" key="9">
    <source>
        <dbReference type="EMBL" id="KGN34582.1"/>
    </source>
</evidence>
<feature type="transmembrane region" description="Helical" evidence="7">
    <location>
        <begin position="641"/>
        <end position="666"/>
    </location>
</feature>
<evidence type="ECO:0000256" key="4">
    <source>
        <dbReference type="ARBA" id="ARBA00022692"/>
    </source>
</evidence>
<feature type="domain" description="SSD" evidence="8">
    <location>
        <begin position="540"/>
        <end position="664"/>
    </location>
</feature>
<evidence type="ECO:0000256" key="1">
    <source>
        <dbReference type="ARBA" id="ARBA00004651"/>
    </source>
</evidence>
<dbReference type="PANTHER" id="PTHR33406:SF6">
    <property type="entry name" value="MEMBRANE PROTEIN YDGH-RELATED"/>
    <property type="match status" value="1"/>
</dbReference>
<feature type="transmembrane region" description="Helical" evidence="7">
    <location>
        <begin position="507"/>
        <end position="526"/>
    </location>
</feature>
<dbReference type="InterPro" id="IPR050545">
    <property type="entry name" value="Mycobact_MmpL"/>
</dbReference>
<feature type="transmembrane region" description="Helical" evidence="7">
    <location>
        <begin position="565"/>
        <end position="588"/>
    </location>
</feature>
<feature type="transmembrane region" description="Helical" evidence="7">
    <location>
        <begin position="194"/>
        <end position="216"/>
    </location>
</feature>
<feature type="transmembrane region" description="Helical" evidence="7">
    <location>
        <begin position="298"/>
        <end position="323"/>
    </location>
</feature>
<feature type="transmembrane region" description="Helical" evidence="7">
    <location>
        <begin position="609"/>
        <end position="635"/>
    </location>
</feature>
<organism evidence="9 10">
    <name type="scientific">Knoellia sinensis KCTC 19936</name>
    <dbReference type="NCBI Taxonomy" id="1385520"/>
    <lineage>
        <taxon>Bacteria</taxon>
        <taxon>Bacillati</taxon>
        <taxon>Actinomycetota</taxon>
        <taxon>Actinomycetes</taxon>
        <taxon>Micrococcales</taxon>
        <taxon>Intrasporangiaceae</taxon>
        <taxon>Knoellia</taxon>
    </lineage>
</organism>
<dbReference type="AlphaFoldDB" id="A0A0A0JEX4"/>
<feature type="transmembrane region" description="Helical" evidence="7">
    <location>
        <begin position="359"/>
        <end position="377"/>
    </location>
</feature>
<reference evidence="9 10" key="1">
    <citation type="submission" date="2013-08" db="EMBL/GenBank/DDBJ databases">
        <title>The genome sequence of Knoellia sinensis.</title>
        <authorList>
            <person name="Zhu W."/>
            <person name="Wang G."/>
        </authorList>
    </citation>
    <scope>NUCLEOTIDE SEQUENCE [LARGE SCALE GENOMIC DNA]</scope>
    <source>
        <strain evidence="9 10">KCTC 19936</strain>
    </source>
</reference>
<feature type="domain" description="SSD" evidence="8">
    <location>
        <begin position="194"/>
        <end position="323"/>
    </location>
</feature>
<evidence type="ECO:0000256" key="7">
    <source>
        <dbReference type="SAM" id="Phobius"/>
    </source>
</evidence>
<accession>A0A0A0JEX4</accession>
<keyword evidence="3" id="KW-1003">Cell membrane</keyword>
<evidence type="ECO:0000256" key="5">
    <source>
        <dbReference type="ARBA" id="ARBA00022989"/>
    </source>
</evidence>
<keyword evidence="5 7" id="KW-1133">Transmembrane helix</keyword>
<dbReference type="OrthoDB" id="2365435at2"/>
<dbReference type="GO" id="GO:0005886">
    <property type="term" value="C:plasma membrane"/>
    <property type="evidence" value="ECO:0007669"/>
    <property type="project" value="UniProtKB-SubCell"/>
</dbReference>
<evidence type="ECO:0000256" key="2">
    <source>
        <dbReference type="ARBA" id="ARBA00010157"/>
    </source>
</evidence>
<dbReference type="PANTHER" id="PTHR33406">
    <property type="entry name" value="MEMBRANE PROTEIN MJ1562-RELATED"/>
    <property type="match status" value="1"/>
</dbReference>
<dbReference type="Gene3D" id="1.20.1640.10">
    <property type="entry name" value="Multidrug efflux transporter AcrB transmembrane domain"/>
    <property type="match status" value="2"/>
</dbReference>
<comment type="subcellular location">
    <subcellularLocation>
        <location evidence="1">Cell membrane</location>
        <topology evidence="1">Multi-pass membrane protein</topology>
    </subcellularLocation>
</comment>
<evidence type="ECO:0000259" key="8">
    <source>
        <dbReference type="PROSITE" id="PS50156"/>
    </source>
</evidence>
<proteinExistence type="inferred from homology"/>
<dbReference type="PROSITE" id="PS50156">
    <property type="entry name" value="SSD"/>
    <property type="match status" value="2"/>
</dbReference>
<evidence type="ECO:0000256" key="3">
    <source>
        <dbReference type="ARBA" id="ARBA00022475"/>
    </source>
</evidence>
<dbReference type="EMBL" id="AVPJ01000001">
    <property type="protein sequence ID" value="KGN34582.1"/>
    <property type="molecule type" value="Genomic_DNA"/>
</dbReference>
<name>A0A0A0JEX4_9MICO</name>
<dbReference type="InterPro" id="IPR000731">
    <property type="entry name" value="SSD"/>
</dbReference>
<keyword evidence="10" id="KW-1185">Reference proteome</keyword>
<evidence type="ECO:0000313" key="10">
    <source>
        <dbReference type="Proteomes" id="UP000030002"/>
    </source>
</evidence>
<dbReference type="STRING" id="1385520.N802_00345"/>
<evidence type="ECO:0000256" key="6">
    <source>
        <dbReference type="ARBA" id="ARBA00023136"/>
    </source>
</evidence>
<comment type="caution">
    <text evidence="9">The sequence shown here is derived from an EMBL/GenBank/DDBJ whole genome shotgun (WGS) entry which is preliminary data.</text>
</comment>
<protein>
    <submittedName>
        <fullName evidence="9">Membrane protein</fullName>
    </submittedName>
</protein>
<dbReference type="RefSeq" id="WP_035910645.1">
    <property type="nucleotide sequence ID" value="NZ_AVPJ01000001.1"/>
</dbReference>
<dbReference type="InterPro" id="IPR004869">
    <property type="entry name" value="MMPL_dom"/>
</dbReference>
<feature type="transmembrane region" description="Helical" evidence="7">
    <location>
        <begin position="269"/>
        <end position="292"/>
    </location>
</feature>
<dbReference type="SUPFAM" id="SSF82866">
    <property type="entry name" value="Multidrug efflux transporter AcrB transmembrane domain"/>
    <property type="match status" value="2"/>
</dbReference>
<gene>
    <name evidence="9" type="ORF">N802_00345</name>
</gene>
<feature type="transmembrane region" description="Helical" evidence="7">
    <location>
        <begin position="228"/>
        <end position="248"/>
    </location>
</feature>
<feature type="transmembrane region" description="Helical" evidence="7">
    <location>
        <begin position="168"/>
        <end position="187"/>
    </location>
</feature>
<dbReference type="Proteomes" id="UP000030002">
    <property type="component" value="Unassembled WGS sequence"/>
</dbReference>
<feature type="transmembrane region" description="Helical" evidence="7">
    <location>
        <begin position="533"/>
        <end position="553"/>
    </location>
</feature>
<keyword evidence="6 7" id="KW-0472">Membrane</keyword>
<dbReference type="Pfam" id="PF03176">
    <property type="entry name" value="MMPL"/>
    <property type="match status" value="2"/>
</dbReference>
<sequence>MPFISRFTSRRGAWITLALGLLLSLGVIGGLRGAEAPPRADAAPTTSESARVAELVAGFPDADVQSVLLVATRDDDAALTTSDMAALTSLATSLPATPGHPTSPAMPSKDGRAALVQIPMTASADNGENAETISHLRDLVRERAPDDLSVLVTGGPAFGADIAQAFDGANVTLLLVTIGVVALLLLLTYRSPVLWLVPVLVVGVADQVATVLTTALGSALDFSFDTGIVSVLVFGAGTNYAMLLISRYREELWHKSDHRVALVRAWRATLPAIVASNVTVVLALATLAAAVIPGTRGLGIAAAAGLVVALVAVLALLPAALAVTGRRVFWPYIPRAARKDEPVSSTWGSIATAVMRRPGVVVTLGLLALGLLAGGLLGTKVGLAQTEQFRVPSESATGLEVLSRHFPAGAAQPLMIVARADRVEDVAAAVSSVPGVDHARPLEDAPNTRGSLGRISVVTTADPGTGTARQTVADVRAAAHAVSGAEALVGGQQATDVDAREGNRRDLLLIVPMILLVNALVLMALTRSLVAPAVLLGVNLVSALATIGAGSWIGRHVLDWSALDLQVPLLSFLFLVALGIDYTIFLVHRARSEAAALGTRRGMVRAVHGTGAVITSAGIVLAAVFAALGVLPLVALGQLGLIVGLGVVIDTFLVRTVLVPGIFALLGDRIWWPVRGPDVDMAPTHSEAADFVTVG</sequence>
<keyword evidence="4 7" id="KW-0812">Transmembrane</keyword>
<comment type="similarity">
    <text evidence="2">Belongs to the resistance-nodulation-cell division (RND) (TC 2.A.6) family. MmpL subfamily.</text>
</comment>